<evidence type="ECO:0000259" key="1">
    <source>
        <dbReference type="Pfam" id="PF13480"/>
    </source>
</evidence>
<dbReference type="Gene3D" id="3.40.630.30">
    <property type="match status" value="1"/>
</dbReference>
<accession>A0ABX2IQI2</accession>
<dbReference type="EMBL" id="JABUFE010000005">
    <property type="protein sequence ID" value="NSX55137.1"/>
    <property type="molecule type" value="Genomic_DNA"/>
</dbReference>
<evidence type="ECO:0000313" key="3">
    <source>
        <dbReference type="Proteomes" id="UP000777935"/>
    </source>
</evidence>
<proteinExistence type="predicted"/>
<dbReference type="InterPro" id="IPR016181">
    <property type="entry name" value="Acyl_CoA_acyltransferase"/>
</dbReference>
<dbReference type="PANTHER" id="PTHR36174">
    <property type="entry name" value="LIPID II:GLYCINE GLYCYLTRANSFERASE"/>
    <property type="match status" value="1"/>
</dbReference>
<keyword evidence="3" id="KW-1185">Reference proteome</keyword>
<evidence type="ECO:0000313" key="2">
    <source>
        <dbReference type="EMBL" id="NSX55137.1"/>
    </source>
</evidence>
<feature type="domain" description="BioF2-like acetyltransferase" evidence="1">
    <location>
        <begin position="137"/>
        <end position="264"/>
    </location>
</feature>
<dbReference type="InterPro" id="IPR038740">
    <property type="entry name" value="BioF2-like_GNAT_dom"/>
</dbReference>
<sequence length="309" mass="34557">MKITPIPVPETADVPLQQHPSFARAVGRIGRSVHSLGFIDGAHCCGTVQIITRHLRGLGQVALASRGPVFHHPMTPDQITSAYRNLAQYIPHLAFIANTQTSAPLQTAGYAPLMTPAHIAQLDLRGTPDHRMARLHQKWRNRLRRTQEGPLTVTTALYDPQSHLWLLKQDAAQQRTRGYKNWSIPLTLAFAMENPKHMQVFTACIHETPVAGMIFLRHGAQATYHIGYTSDQGRRHNAHTLLLWHAVNWLAEQGHITLDLGMVDTEVNPDLARFKLGTGAKVIQLGGTWLHSSITARLIRYFHNAFCTE</sequence>
<dbReference type="Proteomes" id="UP000777935">
    <property type="component" value="Unassembled WGS sequence"/>
</dbReference>
<name>A0ABX2IQI2_9RHOB</name>
<dbReference type="Pfam" id="PF13480">
    <property type="entry name" value="Acetyltransf_6"/>
    <property type="match status" value="1"/>
</dbReference>
<comment type="caution">
    <text evidence="2">The sequence shown here is derived from an EMBL/GenBank/DDBJ whole genome shotgun (WGS) entry which is preliminary data.</text>
</comment>
<dbReference type="SUPFAM" id="SSF55729">
    <property type="entry name" value="Acyl-CoA N-acyltransferases (Nat)"/>
    <property type="match status" value="2"/>
</dbReference>
<gene>
    <name evidence="2" type="ORF">HRQ87_10015</name>
</gene>
<dbReference type="RefSeq" id="WP_174137875.1">
    <property type="nucleotide sequence ID" value="NZ_JABUFE010000005.1"/>
</dbReference>
<reference evidence="2 3" key="1">
    <citation type="submission" date="2020-06" db="EMBL/GenBank/DDBJ databases">
        <title>Sulfitobacter algicola sp. nov., isolated from green algae.</title>
        <authorList>
            <person name="Wang C."/>
        </authorList>
    </citation>
    <scope>NUCLEOTIDE SEQUENCE [LARGE SCALE GENOMIC DNA]</scope>
    <source>
        <strain evidence="2 3">1151</strain>
    </source>
</reference>
<organism evidence="2 3">
    <name type="scientific">Parasulfitobacter algicola</name>
    <dbReference type="NCBI Taxonomy" id="2614809"/>
    <lineage>
        <taxon>Bacteria</taxon>
        <taxon>Pseudomonadati</taxon>
        <taxon>Pseudomonadota</taxon>
        <taxon>Alphaproteobacteria</taxon>
        <taxon>Rhodobacterales</taxon>
        <taxon>Roseobacteraceae</taxon>
        <taxon>Parasulfitobacter</taxon>
    </lineage>
</organism>
<protein>
    <submittedName>
        <fullName evidence="2">GNAT family N-acetyltransferase</fullName>
    </submittedName>
</protein>
<dbReference type="InterPro" id="IPR050644">
    <property type="entry name" value="PG_Glycine_Bridge_Synth"/>
</dbReference>
<dbReference type="PANTHER" id="PTHR36174:SF1">
    <property type="entry name" value="LIPID II:GLYCINE GLYCYLTRANSFERASE"/>
    <property type="match status" value="1"/>
</dbReference>